<dbReference type="Pfam" id="PF12146">
    <property type="entry name" value="Hydrolase_4"/>
    <property type="match status" value="1"/>
</dbReference>
<dbReference type="RefSeq" id="WP_012322678.1">
    <property type="nucleotide sequence ID" value="NC_010506.1"/>
</dbReference>
<evidence type="ECO:0000313" key="2">
    <source>
        <dbReference type="EMBL" id="ACA84329.1"/>
    </source>
</evidence>
<reference evidence="2 3" key="1">
    <citation type="submission" date="2008-02" db="EMBL/GenBank/DDBJ databases">
        <title>Complete sequence of Shewanella woodyi ATCC 51908.</title>
        <authorList>
            <consortium name="US DOE Joint Genome Institute"/>
            <person name="Copeland A."/>
            <person name="Lucas S."/>
            <person name="Lapidus A."/>
            <person name="Glavina del Rio T."/>
            <person name="Dalin E."/>
            <person name="Tice H."/>
            <person name="Bruce D."/>
            <person name="Goodwin L."/>
            <person name="Pitluck S."/>
            <person name="Sims D."/>
            <person name="Brettin T."/>
            <person name="Detter J.C."/>
            <person name="Han C."/>
            <person name="Kuske C.R."/>
            <person name="Schmutz J."/>
            <person name="Larimer F."/>
            <person name="Land M."/>
            <person name="Hauser L."/>
            <person name="Kyrpides N."/>
            <person name="Lykidis A."/>
            <person name="Zhao J.-S."/>
            <person name="Richardson P."/>
        </authorList>
    </citation>
    <scope>NUCLEOTIDE SEQUENCE [LARGE SCALE GENOMIC DNA]</scope>
    <source>
        <strain evidence="3">ATCC 51908 / MS32</strain>
    </source>
</reference>
<dbReference type="KEGG" id="swd:Swoo_0028"/>
<dbReference type="STRING" id="392500.Swoo_0028"/>
<organism evidence="2 3">
    <name type="scientific">Shewanella woodyi (strain ATCC 51908 / MS32)</name>
    <dbReference type="NCBI Taxonomy" id="392500"/>
    <lineage>
        <taxon>Bacteria</taxon>
        <taxon>Pseudomonadati</taxon>
        <taxon>Pseudomonadota</taxon>
        <taxon>Gammaproteobacteria</taxon>
        <taxon>Alteromonadales</taxon>
        <taxon>Shewanellaceae</taxon>
        <taxon>Shewanella</taxon>
    </lineage>
</organism>
<dbReference type="eggNOG" id="COG2267">
    <property type="taxonomic scope" value="Bacteria"/>
</dbReference>
<dbReference type="EMBL" id="CP000961">
    <property type="protein sequence ID" value="ACA84329.1"/>
    <property type="molecule type" value="Genomic_DNA"/>
</dbReference>
<dbReference type="InterPro" id="IPR022742">
    <property type="entry name" value="Hydrolase_4"/>
</dbReference>
<keyword evidence="3" id="KW-1185">Reference proteome</keyword>
<feature type="domain" description="Serine aminopeptidase S33" evidence="1">
    <location>
        <begin position="39"/>
        <end position="190"/>
    </location>
</feature>
<dbReference type="SUPFAM" id="SSF53474">
    <property type="entry name" value="alpha/beta-Hydrolases"/>
    <property type="match status" value="1"/>
</dbReference>
<dbReference type="InterPro" id="IPR029058">
    <property type="entry name" value="AB_hydrolase_fold"/>
</dbReference>
<evidence type="ECO:0000313" key="3">
    <source>
        <dbReference type="Proteomes" id="UP000002168"/>
    </source>
</evidence>
<sequence length="236" mass="25727">MKLVLLPGMDGTGELFSSLLFSLSEYECEVIALPQTGPQDYASITEYVKEKLPQNDFILVAESFSGPVAARLAKEGAEHLQGVIFVATFLSKPHWLLLSIARALPLKLLSALPFAKLFVKALFLGSAASNELVEQFQSIVDSLPPRVIKARLSSMLSLSFSAELIELPVGYIQATSDYLVSSNKVTEFSACFRELQVRSVEGPHFILQANPAKSAEVISELVTLFGKQTGKGRVTF</sequence>
<dbReference type="Gene3D" id="3.40.50.1820">
    <property type="entry name" value="alpha/beta hydrolase"/>
    <property type="match status" value="1"/>
</dbReference>
<dbReference type="HOGENOM" id="CLU_100967_0_0_6"/>
<gene>
    <name evidence="2" type="ordered locus">Swoo_0028</name>
</gene>
<dbReference type="Proteomes" id="UP000002168">
    <property type="component" value="Chromosome"/>
</dbReference>
<name>B1KD00_SHEWM</name>
<proteinExistence type="predicted"/>
<protein>
    <recommendedName>
        <fullName evidence="1">Serine aminopeptidase S33 domain-containing protein</fullName>
    </recommendedName>
</protein>
<accession>B1KD00</accession>
<evidence type="ECO:0000259" key="1">
    <source>
        <dbReference type="Pfam" id="PF12146"/>
    </source>
</evidence>
<dbReference type="AlphaFoldDB" id="B1KD00"/>